<dbReference type="InterPro" id="IPR052710">
    <property type="entry name" value="CAAX_protease"/>
</dbReference>
<evidence type="ECO:0000313" key="4">
    <source>
        <dbReference type="Proteomes" id="UP000282930"/>
    </source>
</evidence>
<dbReference type="EMBL" id="CP034791">
    <property type="protein sequence ID" value="AZT90314.1"/>
    <property type="molecule type" value="Genomic_DNA"/>
</dbReference>
<dbReference type="PANTHER" id="PTHR36435:SF1">
    <property type="entry name" value="CAAX AMINO TERMINAL PROTEASE FAMILY PROTEIN"/>
    <property type="match status" value="1"/>
</dbReference>
<feature type="transmembrane region" description="Helical" evidence="1">
    <location>
        <begin position="87"/>
        <end position="111"/>
    </location>
</feature>
<feature type="domain" description="CAAX prenyl protease 2/Lysostaphin resistance protein A-like" evidence="2">
    <location>
        <begin position="147"/>
        <end position="233"/>
    </location>
</feature>
<name>A0A3T0D5J8_9FIRM</name>
<keyword evidence="4" id="KW-1185">Reference proteome</keyword>
<feature type="transmembrane region" description="Helical" evidence="1">
    <location>
        <begin position="220"/>
        <end position="240"/>
    </location>
</feature>
<dbReference type="RefSeq" id="WP_127351785.1">
    <property type="nucleotide sequence ID" value="NZ_CP034791.1"/>
</dbReference>
<dbReference type="KEGG" id="ccha:ELD05_06465"/>
<proteinExistence type="predicted"/>
<evidence type="ECO:0000313" key="3">
    <source>
        <dbReference type="EMBL" id="AZT90314.1"/>
    </source>
</evidence>
<dbReference type="Proteomes" id="UP000282930">
    <property type="component" value="Chromosome"/>
</dbReference>
<dbReference type="GO" id="GO:0006508">
    <property type="term" value="P:proteolysis"/>
    <property type="evidence" value="ECO:0007669"/>
    <property type="project" value="UniProtKB-KW"/>
</dbReference>
<gene>
    <name evidence="3" type="ORF">ELD05_06465</name>
</gene>
<organism evidence="3 4">
    <name type="scientific">Caldicellulosiruptor changbaiensis</name>
    <dbReference type="NCBI Taxonomy" id="1222016"/>
    <lineage>
        <taxon>Bacteria</taxon>
        <taxon>Bacillati</taxon>
        <taxon>Bacillota</taxon>
        <taxon>Bacillota incertae sedis</taxon>
        <taxon>Caldicellulosiruptorales</taxon>
        <taxon>Caldicellulosiruptoraceae</taxon>
        <taxon>Caldicellulosiruptor</taxon>
    </lineage>
</organism>
<feature type="transmembrane region" description="Helical" evidence="1">
    <location>
        <begin position="181"/>
        <end position="214"/>
    </location>
</feature>
<keyword evidence="1" id="KW-0472">Membrane</keyword>
<sequence>MKQTNKKKIIKKKRSALEYISLFFVSGVLLPLIFLAFVFNMKEIYSMLLFYVFTYTCTILFFGIFFKDEITDLIEYSYRISKNKIKIINIMFLFLFGVLSTIIIQIIVYLLNVYLLHIRDVDKASIFEKQIENIIKLNNVHSVIILLTIIFFSGIVAPVVEEIIFRGLIFQSLRQKMDLKLAILMNALIFGLWHIDLYTALCAFLFGIVLSIFYIRFNSIFVPIVIHIGANIIGLTNIIISSIIK</sequence>
<feature type="transmembrane region" description="Helical" evidence="1">
    <location>
        <begin position="20"/>
        <end position="39"/>
    </location>
</feature>
<dbReference type="PANTHER" id="PTHR36435">
    <property type="entry name" value="SLR1288 PROTEIN"/>
    <property type="match status" value="1"/>
</dbReference>
<evidence type="ECO:0000259" key="2">
    <source>
        <dbReference type="Pfam" id="PF02517"/>
    </source>
</evidence>
<keyword evidence="3" id="KW-0378">Hydrolase</keyword>
<dbReference type="GO" id="GO:0080120">
    <property type="term" value="P:CAAX-box protein maturation"/>
    <property type="evidence" value="ECO:0007669"/>
    <property type="project" value="UniProtKB-ARBA"/>
</dbReference>
<feature type="transmembrane region" description="Helical" evidence="1">
    <location>
        <begin position="140"/>
        <end position="160"/>
    </location>
</feature>
<keyword evidence="3" id="KW-0482">Metalloprotease</keyword>
<dbReference type="GO" id="GO:0004175">
    <property type="term" value="F:endopeptidase activity"/>
    <property type="evidence" value="ECO:0007669"/>
    <property type="project" value="UniProtKB-ARBA"/>
</dbReference>
<evidence type="ECO:0000256" key="1">
    <source>
        <dbReference type="SAM" id="Phobius"/>
    </source>
</evidence>
<dbReference type="AlphaFoldDB" id="A0A3T0D5J8"/>
<reference evidence="3 4" key="1">
    <citation type="submission" date="2018-12" db="EMBL/GenBank/DDBJ databases">
        <title>Genome sequence from the cellulolytic species, Caldicellulosiruptor changbaiensis.</title>
        <authorList>
            <person name="Blumer-Schuette S.E."/>
            <person name="Mendoza C."/>
        </authorList>
    </citation>
    <scope>NUCLEOTIDE SEQUENCE [LARGE SCALE GENOMIC DNA]</scope>
    <source>
        <strain evidence="3 4">CBS-Z</strain>
    </source>
</reference>
<dbReference type="InterPro" id="IPR003675">
    <property type="entry name" value="Rce1/LyrA-like_dom"/>
</dbReference>
<accession>A0A3T0D5J8</accession>
<dbReference type="Pfam" id="PF02517">
    <property type="entry name" value="Rce1-like"/>
    <property type="match status" value="1"/>
</dbReference>
<protein>
    <submittedName>
        <fullName evidence="3">CPBP family intramembrane metalloprotease</fullName>
    </submittedName>
</protein>
<keyword evidence="1" id="KW-1133">Transmembrane helix</keyword>
<keyword evidence="3" id="KW-0645">Protease</keyword>
<dbReference type="GO" id="GO:0008237">
    <property type="term" value="F:metallopeptidase activity"/>
    <property type="evidence" value="ECO:0007669"/>
    <property type="project" value="UniProtKB-KW"/>
</dbReference>
<feature type="transmembrane region" description="Helical" evidence="1">
    <location>
        <begin position="45"/>
        <end position="66"/>
    </location>
</feature>
<keyword evidence="1" id="KW-0812">Transmembrane</keyword>